<name>A0ABP5K586_9ACTN</name>
<proteinExistence type="predicted"/>
<protein>
    <submittedName>
        <fullName evidence="2">Uncharacterized protein</fullName>
    </submittedName>
</protein>
<dbReference type="EMBL" id="BAAAMR010000007">
    <property type="protein sequence ID" value="GAA2124968.1"/>
    <property type="molecule type" value="Genomic_DNA"/>
</dbReference>
<keyword evidence="1" id="KW-0812">Transmembrane</keyword>
<reference evidence="3" key="1">
    <citation type="journal article" date="2019" name="Int. J. Syst. Evol. Microbiol.">
        <title>The Global Catalogue of Microorganisms (GCM) 10K type strain sequencing project: providing services to taxonomists for standard genome sequencing and annotation.</title>
        <authorList>
            <consortium name="The Broad Institute Genomics Platform"/>
            <consortium name="The Broad Institute Genome Sequencing Center for Infectious Disease"/>
            <person name="Wu L."/>
            <person name="Ma J."/>
        </authorList>
    </citation>
    <scope>NUCLEOTIDE SEQUENCE [LARGE SCALE GENOMIC DNA]</scope>
    <source>
        <strain evidence="3">JCM 13850</strain>
    </source>
</reference>
<keyword evidence="1" id="KW-0472">Membrane</keyword>
<sequence>MLVPRNPGLGLHHGPQLVRGLFQATAAVQLRGERDPAFRRFLMLVPVSLGGFLSGTPVIVGTPIVFVWHQMSHQVGGGCYPDSHYESR</sequence>
<dbReference type="RefSeq" id="WP_344262494.1">
    <property type="nucleotide sequence ID" value="NZ_BAAAMR010000007.1"/>
</dbReference>
<evidence type="ECO:0000313" key="2">
    <source>
        <dbReference type="EMBL" id="GAA2124968.1"/>
    </source>
</evidence>
<keyword evidence="3" id="KW-1185">Reference proteome</keyword>
<comment type="caution">
    <text evidence="2">The sequence shown here is derived from an EMBL/GenBank/DDBJ whole genome shotgun (WGS) entry which is preliminary data.</text>
</comment>
<gene>
    <name evidence="2" type="ORF">GCM10009727_12900</name>
</gene>
<evidence type="ECO:0000313" key="3">
    <source>
        <dbReference type="Proteomes" id="UP001501020"/>
    </source>
</evidence>
<organism evidence="2 3">
    <name type="scientific">Actinomadura napierensis</name>
    <dbReference type="NCBI Taxonomy" id="267854"/>
    <lineage>
        <taxon>Bacteria</taxon>
        <taxon>Bacillati</taxon>
        <taxon>Actinomycetota</taxon>
        <taxon>Actinomycetes</taxon>
        <taxon>Streptosporangiales</taxon>
        <taxon>Thermomonosporaceae</taxon>
        <taxon>Actinomadura</taxon>
    </lineage>
</organism>
<evidence type="ECO:0000256" key="1">
    <source>
        <dbReference type="SAM" id="Phobius"/>
    </source>
</evidence>
<accession>A0ABP5K586</accession>
<keyword evidence="1" id="KW-1133">Transmembrane helix</keyword>
<feature type="transmembrane region" description="Helical" evidence="1">
    <location>
        <begin position="41"/>
        <end position="68"/>
    </location>
</feature>
<dbReference type="Proteomes" id="UP001501020">
    <property type="component" value="Unassembled WGS sequence"/>
</dbReference>